<reference evidence="1 4" key="4">
    <citation type="journal article" date="2019" name="Nat. Med.">
        <title>A library of human gut bacterial isolates paired with longitudinal multiomics data enables mechanistic microbiome research.</title>
        <authorList>
            <person name="Poyet M."/>
            <person name="Groussin M."/>
            <person name="Gibbons S.M."/>
            <person name="Avila-Pacheco J."/>
            <person name="Jiang X."/>
            <person name="Kearney S.M."/>
            <person name="Perrotta A.R."/>
            <person name="Berdy B."/>
            <person name="Zhao S."/>
            <person name="Lieberman T.D."/>
            <person name="Swanson P.K."/>
            <person name="Smith M."/>
            <person name="Roesemann S."/>
            <person name="Alexander J.E."/>
            <person name="Rich S.A."/>
            <person name="Livny J."/>
            <person name="Vlamakis H."/>
            <person name="Clish C."/>
            <person name="Bullock K."/>
            <person name="Deik A."/>
            <person name="Scott J."/>
            <person name="Pierce K.A."/>
            <person name="Xavier R.J."/>
            <person name="Alm E.J."/>
        </authorList>
    </citation>
    <scope>NUCLEOTIDE SEQUENCE [LARGE SCALE GENOMIC DNA]</scope>
    <source>
        <strain evidence="1 4">BIOML-A1</strain>
    </source>
</reference>
<name>A0A423ULK1_9ACTN</name>
<dbReference type="AlphaFoldDB" id="A0A423ULK1"/>
<evidence type="ECO:0000313" key="2">
    <source>
        <dbReference type="EMBL" id="ROT90740.1"/>
    </source>
</evidence>
<reference evidence="3" key="1">
    <citation type="submission" date="2018-05" db="EMBL/GenBank/DDBJ databases">
        <title>Genome Sequencing of selected type strains of the family Eggerthellaceae.</title>
        <authorList>
            <person name="Danylec N."/>
            <person name="Stoll D.A."/>
            <person name="Doetsch A."/>
            <person name="Huch M."/>
        </authorList>
    </citation>
    <scope>NUCLEOTIDE SEQUENCE [LARGE SCALE GENOMIC DNA]</scope>
    <source>
        <strain evidence="3">DSM 27213</strain>
    </source>
</reference>
<protein>
    <submittedName>
        <fullName evidence="2">Uncharacterized protein</fullName>
    </submittedName>
</protein>
<comment type="caution">
    <text evidence="2">The sequence shown here is derived from an EMBL/GenBank/DDBJ whole genome shotgun (WGS) entry which is preliminary data.</text>
</comment>
<sequence length="212" mass="23021">MSEQDTASCAQAKTAALRVLRAPELSGKVFLEGGLMPWVLGGGDSGRKHGDVDFSVRLADMPVVRTWLESAGHYDPDLDSRRLACNAAGEDFGMHARIDGVLASFAPFFLRDGLLIQRNAQHRAFAGYDALLEATIEGLAEEDFVEMRKLPDGTRAGVSTVEACRAAKMASDRPKDLADIAELDRLGWDEVRMERVAGAFATMGVRCPAHEK</sequence>
<dbReference type="RefSeq" id="WP_096227110.1">
    <property type="nucleotide sequence ID" value="NZ_CP168029.1"/>
</dbReference>
<reference evidence="2" key="2">
    <citation type="journal article" date="2019" name="Int. J. Syst. Evol. Microbiol.">
        <title>Gordonibacter faecihominis is a later heterotypic synonym of Gordonibacter urolithinfaciens.</title>
        <authorList>
            <person name="Danylec N."/>
            <person name="Stoll D.A."/>
            <person name="Huch M."/>
        </authorList>
    </citation>
    <scope>NUCLEOTIDE SEQUENCE</scope>
    <source>
        <strain evidence="2">DSM 27213</strain>
    </source>
</reference>
<organism evidence="2 3">
    <name type="scientific">Gordonibacter urolithinfaciens</name>
    <dbReference type="NCBI Taxonomy" id="1335613"/>
    <lineage>
        <taxon>Bacteria</taxon>
        <taxon>Bacillati</taxon>
        <taxon>Actinomycetota</taxon>
        <taxon>Coriobacteriia</taxon>
        <taxon>Eggerthellales</taxon>
        <taxon>Eggerthellaceae</taxon>
        <taxon>Gordonibacter</taxon>
    </lineage>
</organism>
<evidence type="ECO:0000313" key="1">
    <source>
        <dbReference type="EMBL" id="MSA94233.1"/>
    </source>
</evidence>
<dbReference type="EMBL" id="QIBW01000004">
    <property type="protein sequence ID" value="ROT90740.1"/>
    <property type="molecule type" value="Genomic_DNA"/>
</dbReference>
<proteinExistence type="predicted"/>
<dbReference type="Proteomes" id="UP000462865">
    <property type="component" value="Unassembled WGS sequence"/>
</dbReference>
<reference evidence="2" key="3">
    <citation type="journal article" date="2019" name="Microbiol. Resour. Announc.">
        <title>Draft Genome Sequences of Type Strains of Gordonibacter faecihominis, Paraeggerthella hongkongensis, Parvibacter caecicola,Slackia equolifaciens, Slackia faecicanis, and Slackia isoflavoniconvertens.</title>
        <authorList>
            <person name="Danylec N."/>
            <person name="Stoll D.A."/>
            <person name="Dotsch A."/>
            <person name="Huch M."/>
        </authorList>
    </citation>
    <scope>NUCLEOTIDE SEQUENCE</scope>
    <source>
        <strain evidence="2">DSM 27213</strain>
    </source>
</reference>
<evidence type="ECO:0000313" key="3">
    <source>
        <dbReference type="Proteomes" id="UP000285258"/>
    </source>
</evidence>
<dbReference type="Proteomes" id="UP000285258">
    <property type="component" value="Unassembled WGS sequence"/>
</dbReference>
<gene>
    <name evidence="2" type="ORF">DMP12_04370</name>
    <name evidence="1" type="ORF">GKG38_03990</name>
</gene>
<evidence type="ECO:0000313" key="4">
    <source>
        <dbReference type="Proteomes" id="UP000462865"/>
    </source>
</evidence>
<dbReference type="EMBL" id="WKZA01000010">
    <property type="protein sequence ID" value="MSA94233.1"/>
    <property type="molecule type" value="Genomic_DNA"/>
</dbReference>
<accession>A0A423ULK1</accession>